<name>A0AAD9ZHT8_9ROSI</name>
<dbReference type="PANTHER" id="PTHR33116:SF86">
    <property type="entry name" value="REVERSE TRANSCRIPTASE DOMAIN-CONTAINING PROTEIN"/>
    <property type="match status" value="1"/>
</dbReference>
<evidence type="ECO:0000313" key="3">
    <source>
        <dbReference type="Proteomes" id="UP001281410"/>
    </source>
</evidence>
<dbReference type="GO" id="GO:0004523">
    <property type="term" value="F:RNA-DNA hybrid ribonuclease activity"/>
    <property type="evidence" value="ECO:0007669"/>
    <property type="project" value="InterPro"/>
</dbReference>
<evidence type="ECO:0000259" key="1">
    <source>
        <dbReference type="Pfam" id="PF13456"/>
    </source>
</evidence>
<proteinExistence type="predicted"/>
<organism evidence="2 3">
    <name type="scientific">Dipteronia sinensis</name>
    <dbReference type="NCBI Taxonomy" id="43782"/>
    <lineage>
        <taxon>Eukaryota</taxon>
        <taxon>Viridiplantae</taxon>
        <taxon>Streptophyta</taxon>
        <taxon>Embryophyta</taxon>
        <taxon>Tracheophyta</taxon>
        <taxon>Spermatophyta</taxon>
        <taxon>Magnoliopsida</taxon>
        <taxon>eudicotyledons</taxon>
        <taxon>Gunneridae</taxon>
        <taxon>Pentapetalae</taxon>
        <taxon>rosids</taxon>
        <taxon>malvids</taxon>
        <taxon>Sapindales</taxon>
        <taxon>Sapindaceae</taxon>
        <taxon>Hippocastanoideae</taxon>
        <taxon>Acereae</taxon>
        <taxon>Dipteronia</taxon>
    </lineage>
</organism>
<dbReference type="PANTHER" id="PTHR33116">
    <property type="entry name" value="REVERSE TRANSCRIPTASE ZINC-BINDING DOMAIN-CONTAINING PROTEIN-RELATED-RELATED"/>
    <property type="match status" value="1"/>
</dbReference>
<accession>A0AAD9ZHT8</accession>
<dbReference type="Proteomes" id="UP001281410">
    <property type="component" value="Unassembled WGS sequence"/>
</dbReference>
<dbReference type="EMBL" id="JANJYJ010000301">
    <property type="protein sequence ID" value="KAK3177682.1"/>
    <property type="molecule type" value="Genomic_DNA"/>
</dbReference>
<reference evidence="2" key="1">
    <citation type="journal article" date="2023" name="Plant J.">
        <title>Genome sequences and population genomics provide insights into the demographic history, inbreeding, and mutation load of two 'living fossil' tree species of Dipteronia.</title>
        <authorList>
            <person name="Feng Y."/>
            <person name="Comes H.P."/>
            <person name="Chen J."/>
            <person name="Zhu S."/>
            <person name="Lu R."/>
            <person name="Zhang X."/>
            <person name="Li P."/>
            <person name="Qiu J."/>
            <person name="Olsen K.M."/>
            <person name="Qiu Y."/>
        </authorList>
    </citation>
    <scope>NUCLEOTIDE SEQUENCE</scope>
    <source>
        <strain evidence="2">NBL</strain>
    </source>
</reference>
<dbReference type="GO" id="GO:0003676">
    <property type="term" value="F:nucleic acid binding"/>
    <property type="evidence" value="ECO:0007669"/>
    <property type="project" value="InterPro"/>
</dbReference>
<dbReference type="AlphaFoldDB" id="A0AAD9ZHT8"/>
<protein>
    <recommendedName>
        <fullName evidence="1">RNase H type-1 domain-containing protein</fullName>
    </recommendedName>
</protein>
<gene>
    <name evidence="2" type="ORF">Dsin_032853</name>
</gene>
<comment type="caution">
    <text evidence="2">The sequence shown here is derived from an EMBL/GenBank/DDBJ whole genome shotgun (WGS) entry which is preliminary data.</text>
</comment>
<keyword evidence="3" id="KW-1185">Reference proteome</keyword>
<dbReference type="InterPro" id="IPR002156">
    <property type="entry name" value="RNaseH_domain"/>
</dbReference>
<dbReference type="Pfam" id="PF13456">
    <property type="entry name" value="RVT_3"/>
    <property type="match status" value="1"/>
</dbReference>
<evidence type="ECO:0000313" key="2">
    <source>
        <dbReference type="EMBL" id="KAK3177682.1"/>
    </source>
</evidence>
<feature type="domain" description="RNase H type-1" evidence="1">
    <location>
        <begin position="289"/>
        <end position="375"/>
    </location>
</feature>
<sequence length="386" mass="43543">MYSRPPYSEKDKRVHGLEIGYVQSIRSRGPGVFGSNDVETWLFEELGEQNYELRDFCVIFLSEGISSLIHKAISSSDLTGFRCGPTGPIISHLFFAEDIIPFTRATRTNCVPSSEGSFLASSMGVRLVKCHERYLGLPSFAGRNKRQLFDSVKDRIWNKLKVWQKMMFSIGGKEVLLKEVVQSIPTYSMSLFRLPKCLINEIHGLCAKFWWGSSDTDRKLHWEADKCNSGSYIWRSLWRGRELIEAGSRWRVGSRSSLLLYSDMSGYKMVPPPDDIYKINADAAINEKKQRFSACFEPTMAEATTILEGLHFEIDSGLLHAVLESNAKWVVDVINSNEIAYSVIDVIISDIIALSRQFDVPISFMSREAKSISNASAACGKKKNVT</sequence>